<evidence type="ECO:0000256" key="4">
    <source>
        <dbReference type="SAM" id="MobiDB-lite"/>
    </source>
</evidence>
<dbReference type="HAMAP" id="MF_00385">
    <property type="entry name" value="Ribosomal_bS16"/>
    <property type="match status" value="1"/>
</dbReference>
<dbReference type="STRING" id="1895771.BGO89_10330"/>
<dbReference type="PANTHER" id="PTHR12919:SF20">
    <property type="entry name" value="SMALL RIBOSOMAL SUBUNIT PROTEIN BS16M"/>
    <property type="match status" value="1"/>
</dbReference>
<evidence type="ECO:0000313" key="5">
    <source>
        <dbReference type="EMBL" id="OJX56911.1"/>
    </source>
</evidence>
<evidence type="ECO:0000313" key="6">
    <source>
        <dbReference type="Proteomes" id="UP000184233"/>
    </source>
</evidence>
<protein>
    <recommendedName>
        <fullName evidence="3">Small ribosomal subunit protein bS16</fullName>
    </recommendedName>
</protein>
<dbReference type="EMBL" id="MKVH01000024">
    <property type="protein sequence ID" value="OJX56911.1"/>
    <property type="molecule type" value="Genomic_DNA"/>
</dbReference>
<organism evidence="5 6">
    <name type="scientific">Candidatus Kapaibacterium thiocyanatum</name>
    <dbReference type="NCBI Taxonomy" id="1895771"/>
    <lineage>
        <taxon>Bacteria</taxon>
        <taxon>Pseudomonadati</taxon>
        <taxon>Candidatus Kapaibacteriota</taxon>
        <taxon>Candidatus Kapaibacteriia</taxon>
        <taxon>Candidatus Kapaibacteriales</taxon>
        <taxon>Candidatus Kapaibacteriaceae</taxon>
        <taxon>Candidatus Kapaibacterium</taxon>
    </lineage>
</organism>
<dbReference type="GO" id="GO:0003735">
    <property type="term" value="F:structural constituent of ribosome"/>
    <property type="evidence" value="ECO:0007669"/>
    <property type="project" value="InterPro"/>
</dbReference>
<evidence type="ECO:0000256" key="3">
    <source>
        <dbReference type="HAMAP-Rule" id="MF_00385"/>
    </source>
</evidence>
<dbReference type="Pfam" id="PF00886">
    <property type="entry name" value="Ribosomal_S16"/>
    <property type="match status" value="1"/>
</dbReference>
<comment type="similarity">
    <text evidence="3">Belongs to the bacterial ribosomal protein bS16 family.</text>
</comment>
<feature type="region of interest" description="Disordered" evidence="4">
    <location>
        <begin position="101"/>
        <end position="153"/>
    </location>
</feature>
<dbReference type="SUPFAM" id="SSF54565">
    <property type="entry name" value="Ribosomal protein S16"/>
    <property type="match status" value="1"/>
</dbReference>
<evidence type="ECO:0000256" key="1">
    <source>
        <dbReference type="ARBA" id="ARBA00022980"/>
    </source>
</evidence>
<dbReference type="NCBIfam" id="TIGR00002">
    <property type="entry name" value="S16"/>
    <property type="match status" value="1"/>
</dbReference>
<dbReference type="AlphaFoldDB" id="A0A1M3KWR6"/>
<dbReference type="Proteomes" id="UP000184233">
    <property type="component" value="Unassembled WGS sequence"/>
</dbReference>
<dbReference type="InterPro" id="IPR000307">
    <property type="entry name" value="Ribosomal_bS16"/>
</dbReference>
<reference evidence="5 6" key="1">
    <citation type="submission" date="2016-09" db="EMBL/GenBank/DDBJ databases">
        <title>Genome-resolved meta-omics ties microbial dynamics to process performance in biotechnology for thiocyanate degradation.</title>
        <authorList>
            <person name="Kantor R.S."/>
            <person name="Huddy R.J."/>
            <person name="Iyer R."/>
            <person name="Thomas B.C."/>
            <person name="Brown C.T."/>
            <person name="Anantharaman K."/>
            <person name="Tringe S."/>
            <person name="Hettich R.L."/>
            <person name="Harrison S.T."/>
            <person name="Banfield J.F."/>
        </authorList>
    </citation>
    <scope>NUCLEOTIDE SEQUENCE [LARGE SCALE GENOMIC DNA]</scope>
    <source>
        <strain evidence="5">59-99</strain>
    </source>
</reference>
<dbReference type="PANTHER" id="PTHR12919">
    <property type="entry name" value="30S RIBOSOMAL PROTEIN S16"/>
    <property type="match status" value="1"/>
</dbReference>
<evidence type="ECO:0000256" key="2">
    <source>
        <dbReference type="ARBA" id="ARBA00023274"/>
    </source>
</evidence>
<gene>
    <name evidence="3" type="primary">rpsP</name>
    <name evidence="5" type="ORF">BGO89_10330</name>
</gene>
<dbReference type="GO" id="GO:0005737">
    <property type="term" value="C:cytoplasm"/>
    <property type="evidence" value="ECO:0007669"/>
    <property type="project" value="UniProtKB-ARBA"/>
</dbReference>
<dbReference type="Gene3D" id="3.30.1320.10">
    <property type="match status" value="1"/>
</dbReference>
<comment type="caution">
    <text evidence="5">The sequence shown here is derived from an EMBL/GenBank/DDBJ whole genome shotgun (WGS) entry which is preliminary data.</text>
</comment>
<dbReference type="InterPro" id="IPR023803">
    <property type="entry name" value="Ribosomal_bS16_dom_sf"/>
</dbReference>
<keyword evidence="1 3" id="KW-0689">Ribosomal protein</keyword>
<accession>A0A1M3KWR6</accession>
<dbReference type="GO" id="GO:0015935">
    <property type="term" value="C:small ribosomal subunit"/>
    <property type="evidence" value="ECO:0007669"/>
    <property type="project" value="TreeGrafter"/>
</dbReference>
<proteinExistence type="inferred from homology"/>
<keyword evidence="2 3" id="KW-0687">Ribonucleoprotein</keyword>
<sequence length="153" mass="16696">MVKLRLRRRGRKKHPFYDIVAIDGRARRDGASIERVGYIDPMTSPKTVVLSSERALYWLGVGAQPTDVVRQILSREGVLLRRHLALKGHSEAEIEAAVAQHRDKASARHTRLKQRRADRAKAKAAAAAAPVEAPAPAAEEPAAEAEAPAEAAE</sequence>
<name>A0A1M3KWR6_9BACT</name>
<feature type="compositionally biased region" description="Low complexity" evidence="4">
    <location>
        <begin position="123"/>
        <end position="153"/>
    </location>
</feature>
<dbReference type="GO" id="GO:0006412">
    <property type="term" value="P:translation"/>
    <property type="evidence" value="ECO:0007669"/>
    <property type="project" value="UniProtKB-UniRule"/>
</dbReference>